<proteinExistence type="predicted"/>
<organism evidence="2 3">
    <name type="scientific">Engystomops pustulosus</name>
    <name type="common">Tungara frog</name>
    <name type="synonym">Physalaemus pustulosus</name>
    <dbReference type="NCBI Taxonomy" id="76066"/>
    <lineage>
        <taxon>Eukaryota</taxon>
        <taxon>Metazoa</taxon>
        <taxon>Chordata</taxon>
        <taxon>Craniata</taxon>
        <taxon>Vertebrata</taxon>
        <taxon>Euteleostomi</taxon>
        <taxon>Amphibia</taxon>
        <taxon>Batrachia</taxon>
        <taxon>Anura</taxon>
        <taxon>Neobatrachia</taxon>
        <taxon>Hyloidea</taxon>
        <taxon>Leptodactylidae</taxon>
        <taxon>Leiuperinae</taxon>
        <taxon>Engystomops</taxon>
    </lineage>
</organism>
<feature type="transmembrane region" description="Helical" evidence="1">
    <location>
        <begin position="33"/>
        <end position="54"/>
    </location>
</feature>
<reference evidence="2" key="1">
    <citation type="thesis" date="2020" institute="ProQuest LLC" country="789 East Eisenhower Parkway, Ann Arbor, MI, USA">
        <title>Comparative Genomics and Chromosome Evolution.</title>
        <authorList>
            <person name="Mudd A.B."/>
        </authorList>
    </citation>
    <scope>NUCLEOTIDE SEQUENCE</scope>
    <source>
        <strain evidence="2">237g6f4</strain>
        <tissue evidence="2">Blood</tissue>
    </source>
</reference>
<dbReference type="AlphaFoldDB" id="A0AAV7ACL2"/>
<evidence type="ECO:0000313" key="2">
    <source>
        <dbReference type="EMBL" id="KAG8556403.1"/>
    </source>
</evidence>
<evidence type="ECO:0000256" key="1">
    <source>
        <dbReference type="SAM" id="Phobius"/>
    </source>
</evidence>
<feature type="transmembrane region" description="Helical" evidence="1">
    <location>
        <begin position="6"/>
        <end position="26"/>
    </location>
</feature>
<name>A0AAV7ACL2_ENGPU</name>
<keyword evidence="3" id="KW-1185">Reference proteome</keyword>
<gene>
    <name evidence="2" type="ORF">GDO81_018059</name>
</gene>
<keyword evidence="1" id="KW-0472">Membrane</keyword>
<evidence type="ECO:0000313" key="3">
    <source>
        <dbReference type="Proteomes" id="UP000824782"/>
    </source>
</evidence>
<dbReference type="Proteomes" id="UP000824782">
    <property type="component" value="Unassembled WGS sequence"/>
</dbReference>
<keyword evidence="1" id="KW-0812">Transmembrane</keyword>
<sequence>MYEYFPAYMIYVGSTTGCGLQIRIHLVHSEMGVVWLPCHTFLCCLVWLLFWYLWLSNSAISCEASFTHNYSFMAAFLGW</sequence>
<accession>A0AAV7ACL2</accession>
<protein>
    <submittedName>
        <fullName evidence="2">Uncharacterized protein</fullName>
    </submittedName>
</protein>
<comment type="caution">
    <text evidence="2">The sequence shown here is derived from an EMBL/GenBank/DDBJ whole genome shotgun (WGS) entry which is preliminary data.</text>
</comment>
<keyword evidence="1" id="KW-1133">Transmembrane helix</keyword>
<dbReference type="EMBL" id="WNYA01000009">
    <property type="protein sequence ID" value="KAG8556403.1"/>
    <property type="molecule type" value="Genomic_DNA"/>
</dbReference>